<reference evidence="2 3" key="1">
    <citation type="submission" date="2020-01" db="EMBL/GenBank/DDBJ databases">
        <title>Genome sequence of Arachis hypogaea, cultivar Shitouqi.</title>
        <authorList>
            <person name="Zhuang W."/>
            <person name="Chen H."/>
            <person name="Varshney R."/>
            <person name="Wang D."/>
            <person name="Ming R."/>
        </authorList>
    </citation>
    <scope>NUCLEOTIDE SEQUENCE [LARGE SCALE GENOMIC DNA]</scope>
    <source>
        <tissue evidence="2">Young leaf</tissue>
    </source>
</reference>
<organism evidence="2 3">
    <name type="scientific">Arachis hypogaea</name>
    <name type="common">Peanut</name>
    <dbReference type="NCBI Taxonomy" id="3818"/>
    <lineage>
        <taxon>Eukaryota</taxon>
        <taxon>Viridiplantae</taxon>
        <taxon>Streptophyta</taxon>
        <taxon>Embryophyta</taxon>
        <taxon>Tracheophyta</taxon>
        <taxon>Spermatophyta</taxon>
        <taxon>Magnoliopsida</taxon>
        <taxon>eudicotyledons</taxon>
        <taxon>Gunneridae</taxon>
        <taxon>Pentapetalae</taxon>
        <taxon>rosids</taxon>
        <taxon>fabids</taxon>
        <taxon>Fabales</taxon>
        <taxon>Fabaceae</taxon>
        <taxon>Papilionoideae</taxon>
        <taxon>50 kb inversion clade</taxon>
        <taxon>dalbergioids sensu lato</taxon>
        <taxon>Dalbergieae</taxon>
        <taxon>Pterocarpus clade</taxon>
        <taxon>Arachis</taxon>
    </lineage>
</organism>
<accession>A0A6B9VAN3</accession>
<dbReference type="EMBL" id="CP031001">
    <property type="protein sequence ID" value="QHN77761.1"/>
    <property type="molecule type" value="Genomic_DNA"/>
</dbReference>
<protein>
    <submittedName>
        <fullName evidence="2">Uncharacterized protein</fullName>
    </submittedName>
</protein>
<proteinExistence type="predicted"/>
<feature type="region of interest" description="Disordered" evidence="1">
    <location>
        <begin position="21"/>
        <end position="40"/>
    </location>
</feature>
<dbReference type="AlphaFoldDB" id="A0A6B9VAN3"/>
<evidence type="ECO:0000256" key="1">
    <source>
        <dbReference type="SAM" id="MobiDB-lite"/>
    </source>
</evidence>
<gene>
    <name evidence="2" type="ORF">DS421_19g655560</name>
</gene>
<dbReference type="Proteomes" id="UP000464620">
    <property type="component" value="Chromosome B09"/>
</dbReference>
<sequence length="183" mass="21167">MKYHRAPCRCCRTDSFEKRECHEPGTTRGRRGVVEPSRSVARHHRHLTAIAIETERRRSSCRNLGVRPVIEEDRDEGGAVNTPWWLPSPLPRFLWSKSPLMEKTPLRSRASISRQSRRSYYGCCYLAATEGPSPPIHAAAEDGKPNCRPCCWRRPPELLFWLWSITLFDSVPFTHFLCHCHPC</sequence>
<evidence type="ECO:0000313" key="2">
    <source>
        <dbReference type="EMBL" id="QHN77761.1"/>
    </source>
</evidence>
<name>A0A6B9VAN3_ARAHY</name>
<evidence type="ECO:0000313" key="3">
    <source>
        <dbReference type="Proteomes" id="UP000464620"/>
    </source>
</evidence>